<name>A0A427AFZ8_ENSVE</name>
<feature type="region of interest" description="Disordered" evidence="1">
    <location>
        <begin position="24"/>
        <end position="61"/>
    </location>
</feature>
<proteinExistence type="predicted"/>
<feature type="compositionally biased region" description="Basic and acidic residues" evidence="1">
    <location>
        <begin position="108"/>
        <end position="119"/>
    </location>
</feature>
<organism evidence="2 3">
    <name type="scientific">Ensete ventricosum</name>
    <name type="common">Abyssinian banana</name>
    <name type="synonym">Musa ensete</name>
    <dbReference type="NCBI Taxonomy" id="4639"/>
    <lineage>
        <taxon>Eukaryota</taxon>
        <taxon>Viridiplantae</taxon>
        <taxon>Streptophyta</taxon>
        <taxon>Embryophyta</taxon>
        <taxon>Tracheophyta</taxon>
        <taxon>Spermatophyta</taxon>
        <taxon>Magnoliopsida</taxon>
        <taxon>Liliopsida</taxon>
        <taxon>Zingiberales</taxon>
        <taxon>Musaceae</taxon>
        <taxon>Ensete</taxon>
    </lineage>
</organism>
<evidence type="ECO:0000313" key="2">
    <source>
        <dbReference type="EMBL" id="RRT75144.1"/>
    </source>
</evidence>
<accession>A0A427AFZ8</accession>
<comment type="caution">
    <text evidence="2">The sequence shown here is derived from an EMBL/GenBank/DDBJ whole genome shotgun (WGS) entry which is preliminary data.</text>
</comment>
<sequence>MPPVVPYKLITIVLRILAEFSQRKQRGGGVASPKGRPATPAGATAARGHSRLQHGARKGGRLQGARKWLSLAAIPIANRDDGASRRGGRPLVRRLPAGKGSRCLRKGNGGDDSVKGKEGLGHPLEKRMILPLYIRKILRTILFGKPQWRGGDSGIHDVVAGDYDA</sequence>
<protein>
    <submittedName>
        <fullName evidence="2">Uncharacterized protein</fullName>
    </submittedName>
</protein>
<feature type="compositionally biased region" description="Low complexity" evidence="1">
    <location>
        <begin position="35"/>
        <end position="47"/>
    </location>
</feature>
<reference evidence="2 3" key="1">
    <citation type="journal article" date="2014" name="Agronomy (Basel)">
        <title>A Draft Genome Sequence for Ensete ventricosum, the Drought-Tolerant Tree Against Hunger.</title>
        <authorList>
            <person name="Harrison J."/>
            <person name="Moore K.A."/>
            <person name="Paszkiewicz K."/>
            <person name="Jones T."/>
            <person name="Grant M."/>
            <person name="Ambacheew D."/>
            <person name="Muzemil S."/>
            <person name="Studholme D.J."/>
        </authorList>
    </citation>
    <scope>NUCLEOTIDE SEQUENCE [LARGE SCALE GENOMIC DNA]</scope>
</reference>
<feature type="region of interest" description="Disordered" evidence="1">
    <location>
        <begin position="99"/>
        <end position="119"/>
    </location>
</feature>
<dbReference type="Proteomes" id="UP000287651">
    <property type="component" value="Unassembled WGS sequence"/>
</dbReference>
<evidence type="ECO:0000313" key="3">
    <source>
        <dbReference type="Proteomes" id="UP000287651"/>
    </source>
</evidence>
<gene>
    <name evidence="2" type="ORF">B296_00023068</name>
</gene>
<dbReference type="EMBL" id="AMZH03002570">
    <property type="protein sequence ID" value="RRT75144.1"/>
    <property type="molecule type" value="Genomic_DNA"/>
</dbReference>
<dbReference type="AlphaFoldDB" id="A0A427AFZ8"/>
<feature type="compositionally biased region" description="Basic residues" evidence="1">
    <location>
        <begin position="48"/>
        <end position="60"/>
    </location>
</feature>
<evidence type="ECO:0000256" key="1">
    <source>
        <dbReference type="SAM" id="MobiDB-lite"/>
    </source>
</evidence>